<organism evidence="7 8">
    <name type="scientific">Bosea vaviloviae</name>
    <dbReference type="NCBI Taxonomy" id="1526658"/>
    <lineage>
        <taxon>Bacteria</taxon>
        <taxon>Pseudomonadati</taxon>
        <taxon>Pseudomonadota</taxon>
        <taxon>Alphaproteobacteria</taxon>
        <taxon>Hyphomicrobiales</taxon>
        <taxon>Boseaceae</taxon>
        <taxon>Bosea</taxon>
    </lineage>
</organism>
<keyword evidence="2" id="KW-0479">Metal-binding</keyword>
<evidence type="ECO:0000313" key="7">
    <source>
        <dbReference type="EMBL" id="KPH79388.1"/>
    </source>
</evidence>
<dbReference type="GO" id="GO:0046872">
    <property type="term" value="F:metal ion binding"/>
    <property type="evidence" value="ECO:0007669"/>
    <property type="project" value="UniProtKB-KW"/>
</dbReference>
<dbReference type="OrthoDB" id="9765517at2"/>
<dbReference type="Gene3D" id="3.30.1490.330">
    <property type="match status" value="1"/>
</dbReference>
<proteinExistence type="predicted"/>
<dbReference type="RefSeq" id="WP_054210652.1">
    <property type="nucleotide sequence ID" value="NZ_LGSZ01000050.1"/>
</dbReference>
<evidence type="ECO:0000313" key="8">
    <source>
        <dbReference type="Proteomes" id="UP000037822"/>
    </source>
</evidence>
<keyword evidence="5" id="KW-0460">Magnesium</keyword>
<keyword evidence="8" id="KW-1185">Reference proteome</keyword>
<keyword evidence="4" id="KW-0067">ATP-binding</keyword>
<dbReference type="AlphaFoldDB" id="A0A0N1FCN1"/>
<keyword evidence="1" id="KW-0436">Ligase</keyword>
<dbReference type="Pfam" id="PF03738">
    <property type="entry name" value="GSP_synth"/>
    <property type="match status" value="1"/>
</dbReference>
<evidence type="ECO:0000256" key="4">
    <source>
        <dbReference type="ARBA" id="ARBA00022840"/>
    </source>
</evidence>
<dbReference type="InterPro" id="IPR005494">
    <property type="entry name" value="GSPS_pre-ATP-grasp-like_dom"/>
</dbReference>
<accession>A0A0N1FCN1</accession>
<evidence type="ECO:0000259" key="6">
    <source>
        <dbReference type="Pfam" id="PF03738"/>
    </source>
</evidence>
<dbReference type="SUPFAM" id="SSF56059">
    <property type="entry name" value="Glutathione synthetase ATP-binding domain-like"/>
    <property type="match status" value="1"/>
</dbReference>
<dbReference type="GO" id="GO:0005524">
    <property type="term" value="F:ATP binding"/>
    <property type="evidence" value="ECO:0007669"/>
    <property type="project" value="UniProtKB-KW"/>
</dbReference>
<dbReference type="EMBL" id="LGSZ01000050">
    <property type="protein sequence ID" value="KPH79388.1"/>
    <property type="molecule type" value="Genomic_DNA"/>
</dbReference>
<feature type="domain" description="Glutathionylspermidine synthase pre-ATP-grasp-like" evidence="6">
    <location>
        <begin position="12"/>
        <end position="387"/>
    </location>
</feature>
<dbReference type="PATRIC" id="fig|1526658.3.peg.1439"/>
<dbReference type="InterPro" id="IPR016185">
    <property type="entry name" value="PreATP-grasp_dom_sf"/>
</dbReference>
<evidence type="ECO:0000256" key="2">
    <source>
        <dbReference type="ARBA" id="ARBA00022723"/>
    </source>
</evidence>
<dbReference type="GO" id="GO:0016874">
    <property type="term" value="F:ligase activity"/>
    <property type="evidence" value="ECO:0007669"/>
    <property type="project" value="UniProtKB-KW"/>
</dbReference>
<sequence>MRRVAIAPRHDWQDQVERLGFAFHTIDGETYWDESAAYAFTLEQIERDVEAPTDAIEQLCFAFIEKAIDDEEILARLAIPAAQWDFIRESWQRGDRNLYGRLDLAYDGTGPAKLLEYNADTPTGLFESSVVQWDWLEQAMARGALPAGCDQFNALHERLITAFGQLRAPAPYRLHLTCVQNSNEDKGTVDYLMDCAVQAGLDARFSFIEEIGLLSDGRFCDGANQPIETLFKLYPWEWLFRESYAGNLATARCQFIEPPWKAILSNKGLLAFLWEMEAGHPNLLPAFFEGDPRCAGLSPRHVRKPLYSREGANITLLERGKVLDSDDGPYGAEGFILQDAAPNLFGSAGQYAVLGSWLVASQACGLCIREDASPITKNTSRFVPHYIEA</sequence>
<dbReference type="Proteomes" id="UP000037822">
    <property type="component" value="Unassembled WGS sequence"/>
</dbReference>
<dbReference type="SUPFAM" id="SSF52440">
    <property type="entry name" value="PreATP-grasp domain"/>
    <property type="match status" value="1"/>
</dbReference>
<evidence type="ECO:0000256" key="5">
    <source>
        <dbReference type="ARBA" id="ARBA00022842"/>
    </source>
</evidence>
<evidence type="ECO:0000256" key="3">
    <source>
        <dbReference type="ARBA" id="ARBA00022741"/>
    </source>
</evidence>
<reference evidence="7 8" key="1">
    <citation type="submission" date="2015-07" db="EMBL/GenBank/DDBJ databases">
        <title>Whole genome sequencing of Bosea vaviloviae isolated from cave pool.</title>
        <authorList>
            <person name="Tan N.E.H."/>
            <person name="Lee Y.P."/>
            <person name="Gan H.M."/>
            <person name="Barton H."/>
            <person name="Savka M.A."/>
        </authorList>
    </citation>
    <scope>NUCLEOTIDE SEQUENCE [LARGE SCALE GENOMIC DNA]</scope>
    <source>
        <strain evidence="7 8">SD260</strain>
    </source>
</reference>
<comment type="caution">
    <text evidence="7">The sequence shown here is derived from an EMBL/GenBank/DDBJ whole genome shotgun (WGS) entry which is preliminary data.</text>
</comment>
<name>A0A0N1FCN1_9HYPH</name>
<protein>
    <recommendedName>
        <fullName evidence="6">Glutathionylspermidine synthase pre-ATP-grasp-like domain-containing protein</fullName>
    </recommendedName>
</protein>
<gene>
    <name evidence="7" type="ORF">AE618_19075</name>
</gene>
<evidence type="ECO:0000256" key="1">
    <source>
        <dbReference type="ARBA" id="ARBA00022598"/>
    </source>
</evidence>
<keyword evidence="3" id="KW-0547">Nucleotide-binding</keyword>